<keyword evidence="7" id="KW-1185">Reference proteome</keyword>
<dbReference type="SUPFAM" id="SSF56349">
    <property type="entry name" value="DNA breaking-rejoining enzymes"/>
    <property type="match status" value="1"/>
</dbReference>
<dbReference type="EMBL" id="JAPDFW010000114">
    <property type="protein sequence ID" value="KAJ5068711.1"/>
    <property type="molecule type" value="Genomic_DNA"/>
</dbReference>
<protein>
    <recommendedName>
        <fullName evidence="8">CCHC-type domain-containing protein</fullName>
    </recommendedName>
</protein>
<dbReference type="Pfam" id="PF00589">
    <property type="entry name" value="Phage_integrase"/>
    <property type="match status" value="1"/>
</dbReference>
<evidence type="ECO:0008006" key="8">
    <source>
        <dbReference type="Google" id="ProtNLM"/>
    </source>
</evidence>
<dbReference type="InterPro" id="IPR036875">
    <property type="entry name" value="Znf_CCHC_sf"/>
</dbReference>
<dbReference type="Proteomes" id="UP001149090">
    <property type="component" value="Unassembled WGS sequence"/>
</dbReference>
<dbReference type="InterPro" id="IPR011010">
    <property type="entry name" value="DNA_brk_join_enz"/>
</dbReference>
<dbReference type="CDD" id="cd00397">
    <property type="entry name" value="DNA_BRE_C"/>
    <property type="match status" value="1"/>
</dbReference>
<dbReference type="AlphaFoldDB" id="A0A9Q0R6T3"/>
<dbReference type="PROSITE" id="PS51898">
    <property type="entry name" value="TYR_RECOMBINASE"/>
    <property type="match status" value="1"/>
</dbReference>
<dbReference type="GO" id="GO:0003677">
    <property type="term" value="F:DNA binding"/>
    <property type="evidence" value="ECO:0007669"/>
    <property type="project" value="InterPro"/>
</dbReference>
<dbReference type="InterPro" id="IPR001878">
    <property type="entry name" value="Znf_CCHC"/>
</dbReference>
<keyword evidence="2" id="KW-0479">Metal-binding</keyword>
<dbReference type="GO" id="GO:0006310">
    <property type="term" value="P:DNA recombination"/>
    <property type="evidence" value="ECO:0007669"/>
    <property type="project" value="UniProtKB-KW"/>
</dbReference>
<proteinExistence type="predicted"/>
<keyword evidence="2" id="KW-0862">Zinc</keyword>
<evidence type="ECO:0000259" key="3">
    <source>
        <dbReference type="PROSITE" id="PS50158"/>
    </source>
</evidence>
<reference evidence="5" key="1">
    <citation type="submission" date="2022-10" db="EMBL/GenBank/DDBJ databases">
        <title>Novel sulphate-reducing endosymbionts in the free-living metamonad Anaeramoeba.</title>
        <authorList>
            <person name="Jerlstrom-Hultqvist J."/>
            <person name="Cepicka I."/>
            <person name="Gallot-Lavallee L."/>
            <person name="Salas-Leiva D."/>
            <person name="Curtis B.A."/>
            <person name="Zahonova K."/>
            <person name="Pipaliya S."/>
            <person name="Dacks J."/>
            <person name="Roger A.J."/>
        </authorList>
    </citation>
    <scope>NUCLEOTIDE SEQUENCE</scope>
    <source>
        <strain evidence="5">BMAN</strain>
    </source>
</reference>
<dbReference type="InterPro" id="IPR002104">
    <property type="entry name" value="Integrase_catalytic"/>
</dbReference>
<evidence type="ECO:0000313" key="5">
    <source>
        <dbReference type="EMBL" id="KAJ5068711.1"/>
    </source>
</evidence>
<feature type="domain" description="CCHC-type" evidence="3">
    <location>
        <begin position="459"/>
        <end position="475"/>
    </location>
</feature>
<dbReference type="InterPro" id="IPR052787">
    <property type="entry name" value="MAVS"/>
</dbReference>
<dbReference type="GO" id="GO:0015074">
    <property type="term" value="P:DNA integration"/>
    <property type="evidence" value="ECO:0007669"/>
    <property type="project" value="InterPro"/>
</dbReference>
<keyword evidence="2" id="KW-0863">Zinc-finger</keyword>
<dbReference type="PANTHER" id="PTHR21446">
    <property type="entry name" value="DUF3504 DOMAIN-CONTAINING PROTEIN"/>
    <property type="match status" value="1"/>
</dbReference>
<evidence type="ECO:0000256" key="2">
    <source>
        <dbReference type="PROSITE-ProRule" id="PRU00047"/>
    </source>
</evidence>
<evidence type="ECO:0000259" key="4">
    <source>
        <dbReference type="PROSITE" id="PS51898"/>
    </source>
</evidence>
<dbReference type="PROSITE" id="PS50158">
    <property type="entry name" value="ZF_CCHC"/>
    <property type="match status" value="1"/>
</dbReference>
<dbReference type="SUPFAM" id="SSF57756">
    <property type="entry name" value="Retrovirus zinc finger-like domains"/>
    <property type="match status" value="1"/>
</dbReference>
<evidence type="ECO:0000313" key="7">
    <source>
        <dbReference type="Proteomes" id="UP001149090"/>
    </source>
</evidence>
<dbReference type="Pfam" id="PF25561">
    <property type="entry name" value="QRICH1"/>
    <property type="match status" value="1"/>
</dbReference>
<feature type="domain" description="Tyr recombinase" evidence="4">
    <location>
        <begin position="133"/>
        <end position="337"/>
    </location>
</feature>
<keyword evidence="1" id="KW-0233">DNA recombination</keyword>
<accession>A0A9Q0R6T3</accession>
<evidence type="ECO:0000256" key="1">
    <source>
        <dbReference type="ARBA" id="ARBA00023172"/>
    </source>
</evidence>
<sequence>MEQRYSLSTPEEIDLLAQSSTPKSTRKATQFAKNIWIKYAREMGITENIWELDTKELNFHLCNLLPQLKSEKEKSYTSSTIYYITCGWRRWILQQSTQPSPPDILHDKNFLQFQKVLDHVMKDLDQNGKSEVKHTESLTEEEIIKLLSACDRSTPQGILMACILQIGKFCGLRGGEYHTLLMNQFCKKEDKGKFFYELILYKRKTLQRGIRRDQKAFKTYILDREAIEDIDQYLKRRKEFTCSRFFLGINHKVRAQSEFINGPMGYGKMTSLLKEFCIKANINKHITLHSLRATCITRLSDLNMKDEQIMQITGHKSSKSVQVYREESTEFRKNLFENSTNTNQKPKEADMVESQINRLKTAQDGFIFQFSNCHIDRVFNFQNHDLDKLFSSLSIKEEVTDSFMKQKLVQETIDNSIEEKENNQQDSENLIIDETEPDHVEEENEMIDQIQPLKRRVYRCSRCGEIGHNKKGCPNRK</sequence>
<dbReference type="PANTHER" id="PTHR21446:SF12">
    <property type="entry name" value="POTASSIUM CHANNEL TETRAMERIZATION DOMAIN CONTAINING 1"/>
    <property type="match status" value="1"/>
</dbReference>
<dbReference type="Gene3D" id="1.10.443.10">
    <property type="entry name" value="Intergrase catalytic core"/>
    <property type="match status" value="1"/>
</dbReference>
<organism evidence="5 7">
    <name type="scientific">Anaeramoeba ignava</name>
    <name type="common">Anaerobic marine amoeba</name>
    <dbReference type="NCBI Taxonomy" id="1746090"/>
    <lineage>
        <taxon>Eukaryota</taxon>
        <taxon>Metamonada</taxon>
        <taxon>Anaeramoebidae</taxon>
        <taxon>Anaeramoeba</taxon>
    </lineage>
</organism>
<dbReference type="OrthoDB" id="10002548at2759"/>
<dbReference type="InterPro" id="IPR013762">
    <property type="entry name" value="Integrase-like_cat_sf"/>
</dbReference>
<evidence type="ECO:0000313" key="6">
    <source>
        <dbReference type="EMBL" id="KAJ5073086.1"/>
    </source>
</evidence>
<dbReference type="GO" id="GO:0008270">
    <property type="term" value="F:zinc ion binding"/>
    <property type="evidence" value="ECO:0007669"/>
    <property type="project" value="UniProtKB-KW"/>
</dbReference>
<dbReference type="EMBL" id="JAPDFW010000077">
    <property type="protein sequence ID" value="KAJ5073086.1"/>
    <property type="molecule type" value="Genomic_DNA"/>
</dbReference>
<comment type="caution">
    <text evidence="5">The sequence shown here is derived from an EMBL/GenBank/DDBJ whole genome shotgun (WGS) entry which is preliminary data.</text>
</comment>
<gene>
    <name evidence="5" type="ORF">M0811_02654</name>
    <name evidence="6" type="ORF">M0811_09041</name>
</gene>
<name>A0A9Q0R6T3_ANAIG</name>
<dbReference type="InterPro" id="IPR057926">
    <property type="entry name" value="QRICH1_dom"/>
</dbReference>